<evidence type="ECO:0000256" key="5">
    <source>
        <dbReference type="ARBA" id="ARBA00022692"/>
    </source>
</evidence>
<gene>
    <name evidence="11" type="ORF">LIER_19211</name>
</gene>
<organism evidence="11 12">
    <name type="scientific">Lithospermum erythrorhizon</name>
    <name type="common">Purple gromwell</name>
    <name type="synonym">Lithospermum officinale var. erythrorhizon</name>
    <dbReference type="NCBI Taxonomy" id="34254"/>
    <lineage>
        <taxon>Eukaryota</taxon>
        <taxon>Viridiplantae</taxon>
        <taxon>Streptophyta</taxon>
        <taxon>Embryophyta</taxon>
        <taxon>Tracheophyta</taxon>
        <taxon>Spermatophyta</taxon>
        <taxon>Magnoliopsida</taxon>
        <taxon>eudicotyledons</taxon>
        <taxon>Gunneridae</taxon>
        <taxon>Pentapetalae</taxon>
        <taxon>asterids</taxon>
        <taxon>lamiids</taxon>
        <taxon>Boraginales</taxon>
        <taxon>Boraginaceae</taxon>
        <taxon>Boraginoideae</taxon>
        <taxon>Lithospermeae</taxon>
        <taxon>Lithospermum</taxon>
    </lineage>
</organism>
<dbReference type="PANTHER" id="PTHR33573:SF57">
    <property type="entry name" value="CASP-LIKE PROTEIN 4B1"/>
    <property type="match status" value="1"/>
</dbReference>
<evidence type="ECO:0000256" key="4">
    <source>
        <dbReference type="ARBA" id="ARBA00022475"/>
    </source>
</evidence>
<reference evidence="11 12" key="1">
    <citation type="submission" date="2024-01" db="EMBL/GenBank/DDBJ databases">
        <title>The complete chloroplast genome sequence of Lithospermum erythrorhizon: insights into the phylogenetic relationship among Boraginaceae species and the maternal lineages of purple gromwells.</title>
        <authorList>
            <person name="Okada T."/>
            <person name="Watanabe K."/>
        </authorList>
    </citation>
    <scope>NUCLEOTIDE SEQUENCE [LARGE SCALE GENOMIC DNA]</scope>
</reference>
<name>A0AAV3QHW7_LITER</name>
<feature type="region of interest" description="Disordered" evidence="9">
    <location>
        <begin position="1"/>
        <end position="32"/>
    </location>
</feature>
<keyword evidence="12" id="KW-1185">Reference proteome</keyword>
<dbReference type="AlphaFoldDB" id="A0AAV3QHW7"/>
<protein>
    <recommendedName>
        <fullName evidence="8">CASP-like protein</fullName>
    </recommendedName>
</protein>
<sequence>MTMHPHGNVDAVSPKVLPTTTTPPVGAGKTGDMENKTTLEGFGVSNIVQKWRRDDLLKKGSLSLCVASLIFSLIALIIMASNKHGDWKNYNKYEEYRYVLAIAIISTLYSGLQAILQLNDLSGRELILKHDKMILDFFGDQLLAYLLLSAASSAVPLTNRMREKTDNIFTDSSAAAISMEFFAFFAMALSALISGYKLCNQSYI</sequence>
<comment type="subcellular location">
    <subcellularLocation>
        <location evidence="1 8">Cell membrane</location>
        <topology evidence="1 8">Multi-pass membrane protein</topology>
    </subcellularLocation>
</comment>
<accession>A0AAV3QHW7</accession>
<dbReference type="EMBL" id="BAABME010004716">
    <property type="protein sequence ID" value="GAA0163314.1"/>
    <property type="molecule type" value="Genomic_DNA"/>
</dbReference>
<feature type="transmembrane region" description="Helical" evidence="8">
    <location>
        <begin position="60"/>
        <end position="78"/>
    </location>
</feature>
<comment type="caution">
    <text evidence="11">The sequence shown here is derived from an EMBL/GenBank/DDBJ whole genome shotgun (WGS) entry which is preliminary data.</text>
</comment>
<keyword evidence="4 8" id="KW-1003">Cell membrane</keyword>
<comment type="subunit">
    <text evidence="3 8">Homodimer and heterodimers.</text>
</comment>
<evidence type="ECO:0000256" key="8">
    <source>
        <dbReference type="RuleBase" id="RU361233"/>
    </source>
</evidence>
<comment type="similarity">
    <text evidence="2 8">Belongs to the Casparian strip membrane proteins (CASP) family.</text>
</comment>
<dbReference type="Proteomes" id="UP001454036">
    <property type="component" value="Unassembled WGS sequence"/>
</dbReference>
<dbReference type="Pfam" id="PF04535">
    <property type="entry name" value="CASP_dom"/>
    <property type="match status" value="1"/>
</dbReference>
<evidence type="ECO:0000256" key="9">
    <source>
        <dbReference type="SAM" id="MobiDB-lite"/>
    </source>
</evidence>
<evidence type="ECO:0000313" key="12">
    <source>
        <dbReference type="Proteomes" id="UP001454036"/>
    </source>
</evidence>
<feature type="transmembrane region" description="Helical" evidence="8">
    <location>
        <begin position="137"/>
        <end position="155"/>
    </location>
</feature>
<keyword evidence="7 8" id="KW-0472">Membrane</keyword>
<dbReference type="InterPro" id="IPR006702">
    <property type="entry name" value="CASP_dom"/>
</dbReference>
<dbReference type="GO" id="GO:0005886">
    <property type="term" value="C:plasma membrane"/>
    <property type="evidence" value="ECO:0007669"/>
    <property type="project" value="UniProtKB-SubCell"/>
</dbReference>
<keyword evidence="6 8" id="KW-1133">Transmembrane helix</keyword>
<feature type="domain" description="Casparian strip membrane protein" evidence="10">
    <location>
        <begin position="57"/>
        <end position="186"/>
    </location>
</feature>
<evidence type="ECO:0000256" key="6">
    <source>
        <dbReference type="ARBA" id="ARBA00022989"/>
    </source>
</evidence>
<evidence type="ECO:0000259" key="10">
    <source>
        <dbReference type="Pfam" id="PF04535"/>
    </source>
</evidence>
<feature type="transmembrane region" description="Helical" evidence="8">
    <location>
        <begin position="175"/>
        <end position="196"/>
    </location>
</feature>
<evidence type="ECO:0000313" key="11">
    <source>
        <dbReference type="EMBL" id="GAA0163314.1"/>
    </source>
</evidence>
<proteinExistence type="inferred from homology"/>
<evidence type="ECO:0000256" key="3">
    <source>
        <dbReference type="ARBA" id="ARBA00011489"/>
    </source>
</evidence>
<evidence type="ECO:0000256" key="2">
    <source>
        <dbReference type="ARBA" id="ARBA00007651"/>
    </source>
</evidence>
<keyword evidence="5 8" id="KW-0812">Transmembrane</keyword>
<evidence type="ECO:0000256" key="7">
    <source>
        <dbReference type="ARBA" id="ARBA00023136"/>
    </source>
</evidence>
<evidence type="ECO:0000256" key="1">
    <source>
        <dbReference type="ARBA" id="ARBA00004651"/>
    </source>
</evidence>
<dbReference type="PANTHER" id="PTHR33573">
    <property type="entry name" value="CASP-LIKE PROTEIN 4A4"/>
    <property type="match status" value="1"/>
</dbReference>
<feature type="transmembrane region" description="Helical" evidence="8">
    <location>
        <begin position="98"/>
        <end position="116"/>
    </location>
</feature>